<dbReference type="GO" id="GO:0030976">
    <property type="term" value="F:thiamine pyrophosphate binding"/>
    <property type="evidence" value="ECO:0007669"/>
    <property type="project" value="InterPro"/>
</dbReference>
<dbReference type="PANTHER" id="PTHR18968">
    <property type="entry name" value="THIAMINE PYROPHOSPHATE ENZYMES"/>
    <property type="match status" value="1"/>
</dbReference>
<evidence type="ECO:0000256" key="1">
    <source>
        <dbReference type="ARBA" id="ARBA00007812"/>
    </source>
</evidence>
<protein>
    <submittedName>
        <fullName evidence="7">Acetolactate synthase, large subunit</fullName>
    </submittedName>
</protein>
<dbReference type="Gene3D" id="3.40.50.1220">
    <property type="entry name" value="TPP-binding domain"/>
    <property type="match status" value="1"/>
</dbReference>
<dbReference type="GO" id="GO:0050660">
    <property type="term" value="F:flavin adenine dinucleotide binding"/>
    <property type="evidence" value="ECO:0007669"/>
    <property type="project" value="TreeGrafter"/>
</dbReference>
<feature type="domain" description="Thiamine pyrophosphate enzyme central" evidence="4">
    <location>
        <begin position="199"/>
        <end position="332"/>
    </location>
</feature>
<evidence type="ECO:0000313" key="7">
    <source>
        <dbReference type="EMBL" id="SER53510.1"/>
    </source>
</evidence>
<evidence type="ECO:0000256" key="3">
    <source>
        <dbReference type="RuleBase" id="RU362132"/>
    </source>
</evidence>
<keyword evidence="8" id="KW-1185">Reference proteome</keyword>
<accession>A0A1H9PZC8</accession>
<dbReference type="Proteomes" id="UP000198815">
    <property type="component" value="Unassembled WGS sequence"/>
</dbReference>
<dbReference type="GO" id="GO:0009097">
    <property type="term" value="P:isoleucine biosynthetic process"/>
    <property type="evidence" value="ECO:0007669"/>
    <property type="project" value="TreeGrafter"/>
</dbReference>
<evidence type="ECO:0000259" key="5">
    <source>
        <dbReference type="Pfam" id="PF02775"/>
    </source>
</evidence>
<dbReference type="InterPro" id="IPR012782">
    <property type="entry name" value="Acetolactate_synth_catblc"/>
</dbReference>
<dbReference type="InterPro" id="IPR029035">
    <property type="entry name" value="DHS-like_NAD/FAD-binding_dom"/>
</dbReference>
<dbReference type="Pfam" id="PF02776">
    <property type="entry name" value="TPP_enzyme_N"/>
    <property type="match status" value="1"/>
</dbReference>
<dbReference type="PROSITE" id="PS00187">
    <property type="entry name" value="TPP_ENZYMES"/>
    <property type="match status" value="1"/>
</dbReference>
<dbReference type="InterPro" id="IPR029061">
    <property type="entry name" value="THDP-binding"/>
</dbReference>
<dbReference type="InterPro" id="IPR000399">
    <property type="entry name" value="TPP-bd_CS"/>
</dbReference>
<dbReference type="Pfam" id="PF00205">
    <property type="entry name" value="TPP_enzyme_M"/>
    <property type="match status" value="1"/>
</dbReference>
<evidence type="ECO:0000256" key="2">
    <source>
        <dbReference type="ARBA" id="ARBA00023052"/>
    </source>
</evidence>
<name>A0A1H9PZC8_9ACTN</name>
<evidence type="ECO:0000259" key="4">
    <source>
        <dbReference type="Pfam" id="PF00205"/>
    </source>
</evidence>
<dbReference type="InterPro" id="IPR011766">
    <property type="entry name" value="TPP_enzyme_TPP-bd"/>
</dbReference>
<dbReference type="FunFam" id="3.40.50.970:FF:000007">
    <property type="entry name" value="Acetolactate synthase"/>
    <property type="match status" value="1"/>
</dbReference>
<dbReference type="EMBL" id="FOGZ01000002">
    <property type="protein sequence ID" value="SER53510.1"/>
    <property type="molecule type" value="Genomic_DNA"/>
</dbReference>
<dbReference type="OrthoDB" id="4959782at2"/>
<organism evidence="7 8">
    <name type="scientific">Propionibacterium cyclohexanicum</name>
    <dbReference type="NCBI Taxonomy" id="64702"/>
    <lineage>
        <taxon>Bacteria</taxon>
        <taxon>Bacillati</taxon>
        <taxon>Actinomycetota</taxon>
        <taxon>Actinomycetes</taxon>
        <taxon>Propionibacteriales</taxon>
        <taxon>Propionibacteriaceae</taxon>
        <taxon>Propionibacterium</taxon>
    </lineage>
</organism>
<dbReference type="STRING" id="64702.SAMN05443377_10236"/>
<keyword evidence="2 3" id="KW-0786">Thiamine pyrophosphate</keyword>
<feature type="domain" description="Thiamine pyrophosphate enzyme N-terminal TPP-binding" evidence="6">
    <location>
        <begin position="11"/>
        <end position="128"/>
    </location>
</feature>
<dbReference type="Gene3D" id="3.40.50.970">
    <property type="match status" value="2"/>
</dbReference>
<dbReference type="GO" id="GO:0034077">
    <property type="term" value="P:butanediol metabolic process"/>
    <property type="evidence" value="ECO:0007669"/>
    <property type="project" value="InterPro"/>
</dbReference>
<dbReference type="Pfam" id="PF02775">
    <property type="entry name" value="TPP_enzyme_C"/>
    <property type="match status" value="1"/>
</dbReference>
<evidence type="ECO:0000259" key="6">
    <source>
        <dbReference type="Pfam" id="PF02776"/>
    </source>
</evidence>
<dbReference type="PANTHER" id="PTHR18968:SF129">
    <property type="entry name" value="ACETOLACTATE SYNTHASE"/>
    <property type="match status" value="1"/>
</dbReference>
<feature type="domain" description="Thiamine pyrophosphate enzyme TPP-binding" evidence="5">
    <location>
        <begin position="396"/>
        <end position="542"/>
    </location>
</feature>
<dbReference type="GO" id="GO:0005948">
    <property type="term" value="C:acetolactate synthase complex"/>
    <property type="evidence" value="ECO:0007669"/>
    <property type="project" value="TreeGrafter"/>
</dbReference>
<dbReference type="InterPro" id="IPR045229">
    <property type="entry name" value="TPP_enz"/>
</dbReference>
<evidence type="ECO:0000313" key="8">
    <source>
        <dbReference type="Proteomes" id="UP000198815"/>
    </source>
</evidence>
<dbReference type="GO" id="GO:0000287">
    <property type="term" value="F:magnesium ion binding"/>
    <property type="evidence" value="ECO:0007669"/>
    <property type="project" value="InterPro"/>
</dbReference>
<dbReference type="NCBIfam" id="NF006378">
    <property type="entry name" value="PRK08617.1"/>
    <property type="match status" value="1"/>
</dbReference>
<dbReference type="GO" id="GO:0009099">
    <property type="term" value="P:L-valine biosynthetic process"/>
    <property type="evidence" value="ECO:0007669"/>
    <property type="project" value="TreeGrafter"/>
</dbReference>
<dbReference type="SUPFAM" id="SSF52467">
    <property type="entry name" value="DHS-like NAD/FAD-binding domain"/>
    <property type="match status" value="1"/>
</dbReference>
<proteinExistence type="inferred from homology"/>
<dbReference type="AlphaFoldDB" id="A0A1H9PZC8"/>
<reference evidence="7 8" key="1">
    <citation type="submission" date="2016-10" db="EMBL/GenBank/DDBJ databases">
        <authorList>
            <person name="de Groot N.N."/>
        </authorList>
    </citation>
    <scope>NUCLEOTIDE SEQUENCE [LARGE SCALE GENOMIC DNA]</scope>
    <source>
        <strain evidence="7 8">DSM 16859</strain>
    </source>
</reference>
<sequence>MAASQLPRRSADRVVEALCAEGVKWVFGVPGAKIDPVFDALAEVEGQQGAPRLVTCRTEQDAAFMAAAVGRLTGVPGVVLVTSGPGTSNLATGLVTATTEGDPVVAICGAVARSQHLKRTHQAMDAVSLLSSVTKSACEVTDPDNVAEALIGAFRTALHEPRGAAAVVLPYDVSTEPTRIGFSDPVMAAAKGPASAQSVDRALELIRQARFPVLLAGARSGDDHVVAAFHELLRASGLPVVETFQAAGLVSRELEANYLGRVGFARNQPGDVLLDQADLVISVGYDFVEFGPAEWNVGKARPIVHIDEIAADVDNDYRPTVELVGDIATTLGLLSQRIGTIEFSDAARHVIARERGRLALTDLGDPDHDDSAGLDPVAVVAAIREALPDSATVLCDVGSHYLYMARHFRTYRPRSLLFSNGQQTLGVALPWAISASLARPGTPIFSVSGDGGFLYSAVELDTAVRLGTSFTHLVFNDSSYNMVAFQQEQKYGRTAGVDLGNPDLVGFARSFGAHGHRVTRIGDLVGTIRAAMSEAGPSVIDVPVDYSNNLRQLGGDLLADVLL</sequence>
<dbReference type="GO" id="GO:0003984">
    <property type="term" value="F:acetolactate synthase activity"/>
    <property type="evidence" value="ECO:0007669"/>
    <property type="project" value="InterPro"/>
</dbReference>
<dbReference type="InterPro" id="IPR012001">
    <property type="entry name" value="Thiamin_PyroP_enz_TPP-bd_dom"/>
</dbReference>
<dbReference type="NCBIfam" id="TIGR02418">
    <property type="entry name" value="acolac_catab"/>
    <property type="match status" value="1"/>
</dbReference>
<gene>
    <name evidence="7" type="ORF">SAMN05443377_10236</name>
</gene>
<dbReference type="CDD" id="cd07035">
    <property type="entry name" value="TPP_PYR_POX_like"/>
    <property type="match status" value="1"/>
</dbReference>
<dbReference type="InterPro" id="IPR012000">
    <property type="entry name" value="Thiamin_PyroP_enz_cen_dom"/>
</dbReference>
<dbReference type="SUPFAM" id="SSF52518">
    <property type="entry name" value="Thiamin diphosphate-binding fold (THDP-binding)"/>
    <property type="match status" value="2"/>
</dbReference>
<comment type="similarity">
    <text evidence="1 3">Belongs to the TPP enzyme family.</text>
</comment>